<dbReference type="RefSeq" id="WP_128628402.1">
    <property type="nucleotide sequence ID" value="NZ_RKST01000031.1"/>
</dbReference>
<sequence>MSRSSAAQVVAIALVLTAAISATASAQSQPQPATAAATASPAKAPEPLSDDELEVLVARFALYPDELVALVCAASLFPLQIVEAERFLEKRAKDKTLEPKDSWDGSVISLLNYPEVVKMMSEDLDWTQALADALTNQQKDVLIAIQQLREEAVAKDIIKSDDKIKVVGSGDNIVIQPVNAETIYVPRYEPEMLYETGYAPAPISYYSEPYPSYYYPTAGFWAGAVTGAFFGAIVDWDDWGVWGGDWDGDVDIDCNGCLNNINGKVNWKDVDWKNVDRSKLKIDRDQLAKLDRTSIRNGIKADGRNSIRTKASDVRNQRASDLSRKAELGKDVRKSALADPQRRSSDLSRANVQKSKAKARSKSGTQKATRSSGKKVASRASGKPKAGARVDRRPSKPSGLGNVNRGKVAKVSSSRGRQSMGGGYRGGGHRGGGHVMRSGGRPGGGGGMRGGGGGGRRR</sequence>
<keyword evidence="4" id="KW-1185">Reference proteome</keyword>
<evidence type="ECO:0000313" key="3">
    <source>
        <dbReference type="EMBL" id="RUM95785.1"/>
    </source>
</evidence>
<gene>
    <name evidence="3" type="ORF">EET67_21460</name>
</gene>
<dbReference type="Proteomes" id="UP000281647">
    <property type="component" value="Unassembled WGS sequence"/>
</dbReference>
<feature type="compositionally biased region" description="Gly residues" evidence="1">
    <location>
        <begin position="433"/>
        <end position="458"/>
    </location>
</feature>
<feature type="region of interest" description="Disordered" evidence="1">
    <location>
        <begin position="301"/>
        <end position="458"/>
    </location>
</feature>
<reference evidence="3 4" key="1">
    <citation type="submission" date="2018-11" db="EMBL/GenBank/DDBJ databases">
        <title>Pseudaminobacter arsenicus sp. nov., an arsenic-resistant bacterium isolated from arsenic-rich aquifers.</title>
        <authorList>
            <person name="Mu Y."/>
        </authorList>
    </citation>
    <scope>NUCLEOTIDE SEQUENCE [LARGE SCALE GENOMIC DNA]</scope>
    <source>
        <strain evidence="3 4">CB3</strain>
    </source>
</reference>
<dbReference type="AlphaFoldDB" id="A0A432V112"/>
<protein>
    <submittedName>
        <fullName evidence="3">DUF3300 domain-containing protein</fullName>
    </submittedName>
</protein>
<evidence type="ECO:0000313" key="4">
    <source>
        <dbReference type="Proteomes" id="UP000281647"/>
    </source>
</evidence>
<comment type="caution">
    <text evidence="3">The sequence shown here is derived from an EMBL/GenBank/DDBJ whole genome shotgun (WGS) entry which is preliminary data.</text>
</comment>
<keyword evidence="2" id="KW-0732">Signal</keyword>
<organism evidence="3 4">
    <name type="scientific">Borborobacter arsenicus</name>
    <dbReference type="NCBI Taxonomy" id="1851146"/>
    <lineage>
        <taxon>Bacteria</taxon>
        <taxon>Pseudomonadati</taxon>
        <taxon>Pseudomonadota</taxon>
        <taxon>Alphaproteobacteria</taxon>
        <taxon>Hyphomicrobiales</taxon>
        <taxon>Phyllobacteriaceae</taxon>
        <taxon>Borborobacter</taxon>
    </lineage>
</organism>
<evidence type="ECO:0000256" key="1">
    <source>
        <dbReference type="SAM" id="MobiDB-lite"/>
    </source>
</evidence>
<feature type="signal peptide" evidence="2">
    <location>
        <begin position="1"/>
        <end position="26"/>
    </location>
</feature>
<dbReference type="Pfam" id="PF11737">
    <property type="entry name" value="DUF3300"/>
    <property type="match status" value="1"/>
</dbReference>
<evidence type="ECO:0000256" key="2">
    <source>
        <dbReference type="SAM" id="SignalP"/>
    </source>
</evidence>
<feature type="region of interest" description="Disordered" evidence="1">
    <location>
        <begin position="27"/>
        <end position="46"/>
    </location>
</feature>
<proteinExistence type="predicted"/>
<dbReference type="EMBL" id="RKST01000031">
    <property type="protein sequence ID" value="RUM95785.1"/>
    <property type="molecule type" value="Genomic_DNA"/>
</dbReference>
<feature type="chain" id="PRO_5019400951" evidence="2">
    <location>
        <begin position="27"/>
        <end position="458"/>
    </location>
</feature>
<dbReference type="PANTHER" id="PTHR40269:SF1">
    <property type="entry name" value="OUTER MEMBRANE PROTEIN"/>
    <property type="match status" value="1"/>
</dbReference>
<feature type="compositionally biased region" description="Basic and acidic residues" evidence="1">
    <location>
        <begin position="301"/>
        <end position="346"/>
    </location>
</feature>
<feature type="compositionally biased region" description="Polar residues" evidence="1">
    <location>
        <begin position="362"/>
        <end position="371"/>
    </location>
</feature>
<accession>A0A432V112</accession>
<dbReference type="OrthoDB" id="197257at2"/>
<name>A0A432V112_9HYPH</name>
<dbReference type="PANTHER" id="PTHR40269">
    <property type="entry name" value="OUTER MEMBRANE PROTEIN-RELATED"/>
    <property type="match status" value="1"/>
</dbReference>
<dbReference type="InterPro" id="IPR021728">
    <property type="entry name" value="DUF3300"/>
</dbReference>
<feature type="compositionally biased region" description="Low complexity" evidence="1">
    <location>
        <begin position="27"/>
        <end position="42"/>
    </location>
</feature>